<sequence length="93" mass="10819">MSTDLEKLRFNLQEREYPYFEDTDLEMLLEQYGDVVTSTYYGCLLKASVDSITVAGVVIPSNREYWLTLAKQFKDLLSSRVQYNTSMRRVDGC</sequence>
<evidence type="ECO:0000313" key="2">
    <source>
        <dbReference type="Proteomes" id="UP000033115"/>
    </source>
</evidence>
<dbReference type="STRING" id="1548.CSCA_3012"/>
<dbReference type="AlphaFoldDB" id="A0A0E3K1L6"/>
<dbReference type="RefSeq" id="WP_029160928.1">
    <property type="nucleotide sequence ID" value="NZ_CP009933.1"/>
</dbReference>
<dbReference type="Proteomes" id="UP000033115">
    <property type="component" value="Chromosome"/>
</dbReference>
<reference evidence="1 2" key="1">
    <citation type="journal article" date="2015" name="J. Biotechnol.">
        <title>Complete genome sequence of a malodorant-producing acetogen, Clostridium scatologenes ATCC 25775(T).</title>
        <authorList>
            <person name="Zhu Z."/>
            <person name="Guo T."/>
            <person name="Zheng H."/>
            <person name="Song T."/>
            <person name="Ouyang P."/>
            <person name="Xie J."/>
        </authorList>
    </citation>
    <scope>NUCLEOTIDE SEQUENCE [LARGE SCALE GENOMIC DNA]</scope>
    <source>
        <strain evidence="1 2">ATCC 25775</strain>
    </source>
</reference>
<organism evidence="1 2">
    <name type="scientific">Clostridium scatologenes</name>
    <dbReference type="NCBI Taxonomy" id="1548"/>
    <lineage>
        <taxon>Bacteria</taxon>
        <taxon>Bacillati</taxon>
        <taxon>Bacillota</taxon>
        <taxon>Clostridia</taxon>
        <taxon>Eubacteriales</taxon>
        <taxon>Clostridiaceae</taxon>
        <taxon>Clostridium</taxon>
    </lineage>
</organism>
<name>A0A0E3K1L6_CLOSL</name>
<dbReference type="HOGENOM" id="CLU_179852_0_0_9"/>
<dbReference type="EMBL" id="CP009933">
    <property type="protein sequence ID" value="AKA70137.1"/>
    <property type="molecule type" value="Genomic_DNA"/>
</dbReference>
<accession>A0A0E3K1L6</accession>
<protein>
    <submittedName>
        <fullName evidence="1">Uncharacterized protein</fullName>
    </submittedName>
</protein>
<evidence type="ECO:0000313" key="1">
    <source>
        <dbReference type="EMBL" id="AKA70137.1"/>
    </source>
</evidence>
<proteinExistence type="predicted"/>
<gene>
    <name evidence="1" type="ORF">CSCA_3012</name>
</gene>
<keyword evidence="2" id="KW-1185">Reference proteome</keyword>
<dbReference type="KEGG" id="csq:CSCA_3012"/>